<organism evidence="1 2">
    <name type="scientific">[Candida] jaroonii</name>
    <dbReference type="NCBI Taxonomy" id="467808"/>
    <lineage>
        <taxon>Eukaryota</taxon>
        <taxon>Fungi</taxon>
        <taxon>Dikarya</taxon>
        <taxon>Ascomycota</taxon>
        <taxon>Saccharomycotina</taxon>
        <taxon>Pichiomycetes</taxon>
        <taxon>Debaryomycetaceae</taxon>
        <taxon>Yamadazyma</taxon>
    </lineage>
</organism>
<evidence type="ECO:0000313" key="1">
    <source>
        <dbReference type="EMBL" id="CAH6722999.1"/>
    </source>
</evidence>
<dbReference type="Proteomes" id="UP001152531">
    <property type="component" value="Unassembled WGS sequence"/>
</dbReference>
<reference evidence="1" key="1">
    <citation type="submission" date="2022-06" db="EMBL/GenBank/DDBJ databases">
        <authorList>
            <person name="Legras J.-L."/>
            <person name="Devillers H."/>
            <person name="Grondin C."/>
        </authorList>
    </citation>
    <scope>NUCLEOTIDE SEQUENCE</scope>
    <source>
        <strain evidence="1">CLIB 1444</strain>
    </source>
</reference>
<proteinExistence type="predicted"/>
<name>A0ACA9YD68_9ASCO</name>
<gene>
    <name evidence="1" type="ORF">CLIB1444_12S01992</name>
</gene>
<sequence length="144" mass="16224">MTNKISLAIEQGQKPSIGRRSSNEPLNAFLVYTSDSEESKEVENEKLAPIDTVAVTVPGEHKDEHGDKDYEFNDDYDNDAYNYSGNLRRTVSVPDMNTHPPKKRTFSICDLDDDVSPISPLNDSTRHPRRNSVALKFQSPKLLT</sequence>
<comment type="caution">
    <text evidence="1">The sequence shown here is derived from an EMBL/GenBank/DDBJ whole genome shotgun (WGS) entry which is preliminary data.</text>
</comment>
<protein>
    <submittedName>
        <fullName evidence="1">Uncharacterized protein</fullName>
    </submittedName>
</protein>
<accession>A0ACA9YD68</accession>
<dbReference type="EMBL" id="CALSDN010000012">
    <property type="protein sequence ID" value="CAH6722999.1"/>
    <property type="molecule type" value="Genomic_DNA"/>
</dbReference>
<keyword evidence="2" id="KW-1185">Reference proteome</keyword>
<evidence type="ECO:0000313" key="2">
    <source>
        <dbReference type="Proteomes" id="UP001152531"/>
    </source>
</evidence>